<organism evidence="2 3">
    <name type="scientific">Glomerella acutata</name>
    <name type="common">Colletotrichum acutatum</name>
    <dbReference type="NCBI Taxonomy" id="27357"/>
    <lineage>
        <taxon>Eukaryota</taxon>
        <taxon>Fungi</taxon>
        <taxon>Dikarya</taxon>
        <taxon>Ascomycota</taxon>
        <taxon>Pezizomycotina</taxon>
        <taxon>Sordariomycetes</taxon>
        <taxon>Hypocreomycetidae</taxon>
        <taxon>Glomerellales</taxon>
        <taxon>Glomerellaceae</taxon>
        <taxon>Colletotrichum</taxon>
        <taxon>Colletotrichum acutatum species complex</taxon>
    </lineage>
</organism>
<dbReference type="EMBL" id="JAHMHS010000010">
    <property type="protein sequence ID" value="KAK1729724.1"/>
    <property type="molecule type" value="Genomic_DNA"/>
</dbReference>
<feature type="region of interest" description="Disordered" evidence="1">
    <location>
        <begin position="178"/>
        <end position="199"/>
    </location>
</feature>
<dbReference type="RefSeq" id="XP_060369779.1">
    <property type="nucleotide sequence ID" value="XM_060501373.1"/>
</dbReference>
<keyword evidence="3" id="KW-1185">Reference proteome</keyword>
<accession>A0AAD8XLV7</accession>
<dbReference type="AlphaFoldDB" id="A0AAD8XLV7"/>
<feature type="compositionally biased region" description="Pro residues" evidence="1">
    <location>
        <begin position="189"/>
        <end position="199"/>
    </location>
</feature>
<dbReference type="GeneID" id="85385272"/>
<evidence type="ECO:0000313" key="3">
    <source>
        <dbReference type="Proteomes" id="UP001244207"/>
    </source>
</evidence>
<evidence type="ECO:0000256" key="1">
    <source>
        <dbReference type="SAM" id="MobiDB-lite"/>
    </source>
</evidence>
<gene>
    <name evidence="2" type="ORF">BDZ83DRAFT_15773</name>
</gene>
<reference evidence="2" key="1">
    <citation type="submission" date="2021-12" db="EMBL/GenBank/DDBJ databases">
        <title>Comparative genomics, transcriptomics and evolutionary studies reveal genomic signatures of adaptation to plant cell wall in hemibiotrophic fungi.</title>
        <authorList>
            <consortium name="DOE Joint Genome Institute"/>
            <person name="Baroncelli R."/>
            <person name="Diaz J.F."/>
            <person name="Benocci T."/>
            <person name="Peng M."/>
            <person name="Battaglia E."/>
            <person name="Haridas S."/>
            <person name="Andreopoulos W."/>
            <person name="Labutti K."/>
            <person name="Pangilinan J."/>
            <person name="Floch G.L."/>
            <person name="Makela M.R."/>
            <person name="Henrissat B."/>
            <person name="Grigoriev I.V."/>
            <person name="Crouch J.A."/>
            <person name="De Vries R.P."/>
            <person name="Sukno S.A."/>
            <person name="Thon M.R."/>
        </authorList>
    </citation>
    <scope>NUCLEOTIDE SEQUENCE</scope>
    <source>
        <strain evidence="2">CBS 112980</strain>
    </source>
</reference>
<sequence>MLLSLSRRRRRPHRQELGYRTHSTSFQCTTYRYLSVRKGRQFFFPNNKVTTETRDPTPVCLHPQRTPAHPYLTVGYATLPYVCEAAPLSPWPKYLALAPFPLAAPIQKVTNQRYPALRIRTTYVLRTPTLPYPILSRHGRTRHQRRDRLREGKNRQHILLQQRPHYLTCSPCHDIRPNRGIPAHTEPPVSIPPPPATVS</sequence>
<proteinExistence type="predicted"/>
<protein>
    <submittedName>
        <fullName evidence="2">Uncharacterized protein</fullName>
    </submittedName>
</protein>
<feature type="region of interest" description="Disordered" evidence="1">
    <location>
        <begin position="138"/>
        <end position="157"/>
    </location>
</feature>
<comment type="caution">
    <text evidence="2">The sequence shown here is derived from an EMBL/GenBank/DDBJ whole genome shotgun (WGS) entry which is preliminary data.</text>
</comment>
<dbReference type="Proteomes" id="UP001244207">
    <property type="component" value="Unassembled WGS sequence"/>
</dbReference>
<feature type="compositionally biased region" description="Basic residues" evidence="1">
    <location>
        <begin position="138"/>
        <end position="147"/>
    </location>
</feature>
<name>A0AAD8XLV7_GLOAC</name>
<evidence type="ECO:0000313" key="2">
    <source>
        <dbReference type="EMBL" id="KAK1729724.1"/>
    </source>
</evidence>